<evidence type="ECO:0000313" key="8">
    <source>
        <dbReference type="Proteomes" id="UP001320148"/>
    </source>
</evidence>
<evidence type="ECO:0000256" key="5">
    <source>
        <dbReference type="ARBA" id="ARBA00023136"/>
    </source>
</evidence>
<dbReference type="PANTHER" id="PTHR43823">
    <property type="entry name" value="SPORULATION PROTEIN YKVU"/>
    <property type="match status" value="1"/>
</dbReference>
<evidence type="ECO:0000256" key="4">
    <source>
        <dbReference type="ARBA" id="ARBA00022989"/>
    </source>
</evidence>
<feature type="transmembrane region" description="Helical" evidence="6">
    <location>
        <begin position="380"/>
        <end position="400"/>
    </location>
</feature>
<organism evidence="7 8">
    <name type="scientific">Desulfoluna limicola</name>
    <dbReference type="NCBI Taxonomy" id="2810562"/>
    <lineage>
        <taxon>Bacteria</taxon>
        <taxon>Pseudomonadati</taxon>
        <taxon>Thermodesulfobacteriota</taxon>
        <taxon>Desulfobacteria</taxon>
        <taxon>Desulfobacterales</taxon>
        <taxon>Desulfolunaceae</taxon>
        <taxon>Desulfoluna</taxon>
    </lineage>
</organism>
<feature type="transmembrane region" description="Helical" evidence="6">
    <location>
        <begin position="12"/>
        <end position="30"/>
    </location>
</feature>
<feature type="transmembrane region" description="Helical" evidence="6">
    <location>
        <begin position="130"/>
        <end position="151"/>
    </location>
</feature>
<accession>A0ABN6FA01</accession>
<proteinExistence type="predicted"/>
<feature type="transmembrane region" description="Helical" evidence="6">
    <location>
        <begin position="228"/>
        <end position="248"/>
    </location>
</feature>
<dbReference type="PANTHER" id="PTHR43823:SF3">
    <property type="entry name" value="MULTIDRUG EXPORT PROTEIN MEPA"/>
    <property type="match status" value="1"/>
</dbReference>
<evidence type="ECO:0000313" key="7">
    <source>
        <dbReference type="EMBL" id="BCS99164.1"/>
    </source>
</evidence>
<reference evidence="7 8" key="1">
    <citation type="submission" date="2021-02" db="EMBL/GenBank/DDBJ databases">
        <title>Complete genome of Desulfoluna sp. strain ASN36.</title>
        <authorList>
            <person name="Takahashi A."/>
            <person name="Kojima H."/>
            <person name="Fukui M."/>
        </authorList>
    </citation>
    <scope>NUCLEOTIDE SEQUENCE [LARGE SCALE GENOMIC DNA]</scope>
    <source>
        <strain evidence="7 8">ASN36</strain>
    </source>
</reference>
<protein>
    <submittedName>
        <fullName evidence="7">MATE family efflux transporter</fullName>
    </submittedName>
</protein>
<gene>
    <name evidence="7" type="primary">vmrA</name>
    <name evidence="7" type="ORF">DSLASN_47960</name>
</gene>
<evidence type="ECO:0000256" key="6">
    <source>
        <dbReference type="SAM" id="Phobius"/>
    </source>
</evidence>
<feature type="transmembrane region" description="Helical" evidence="6">
    <location>
        <begin position="188"/>
        <end position="208"/>
    </location>
</feature>
<dbReference type="EMBL" id="AP024488">
    <property type="protein sequence ID" value="BCS99164.1"/>
    <property type="molecule type" value="Genomic_DNA"/>
</dbReference>
<dbReference type="RefSeq" id="WP_236890515.1">
    <property type="nucleotide sequence ID" value="NZ_AP024488.1"/>
</dbReference>
<feature type="transmembrane region" description="Helical" evidence="6">
    <location>
        <begin position="406"/>
        <end position="424"/>
    </location>
</feature>
<comment type="subcellular location">
    <subcellularLocation>
        <location evidence="1">Cell membrane</location>
        <topology evidence="1">Multi-pass membrane protein</topology>
    </subcellularLocation>
</comment>
<dbReference type="Proteomes" id="UP001320148">
    <property type="component" value="Chromosome"/>
</dbReference>
<evidence type="ECO:0000256" key="2">
    <source>
        <dbReference type="ARBA" id="ARBA00022475"/>
    </source>
</evidence>
<name>A0ABN6FA01_9BACT</name>
<keyword evidence="2" id="KW-1003">Cell membrane</keyword>
<feature type="transmembrane region" description="Helical" evidence="6">
    <location>
        <begin position="260"/>
        <end position="279"/>
    </location>
</feature>
<keyword evidence="4 6" id="KW-1133">Transmembrane helix</keyword>
<feature type="transmembrane region" description="Helical" evidence="6">
    <location>
        <begin position="309"/>
        <end position="327"/>
    </location>
</feature>
<evidence type="ECO:0000256" key="3">
    <source>
        <dbReference type="ARBA" id="ARBA00022692"/>
    </source>
</evidence>
<keyword evidence="8" id="KW-1185">Reference proteome</keyword>
<feature type="transmembrane region" description="Helical" evidence="6">
    <location>
        <begin position="347"/>
        <end position="371"/>
    </location>
</feature>
<feature type="transmembrane region" description="Helical" evidence="6">
    <location>
        <begin position="92"/>
        <end position="110"/>
    </location>
</feature>
<dbReference type="InterPro" id="IPR051327">
    <property type="entry name" value="MATE_MepA_subfamily"/>
</dbReference>
<feature type="transmembrane region" description="Helical" evidence="6">
    <location>
        <begin position="50"/>
        <end position="71"/>
    </location>
</feature>
<keyword evidence="5 6" id="KW-0472">Membrane</keyword>
<keyword evidence="3 6" id="KW-0812">Transmembrane</keyword>
<sequence length="440" mass="46919">MTEKDIANQFSRYVIPSMMSMVLVGMYMIVDGYFLCRAMGDDGLTAINLAWPMVALMTAIGTGIGTGGSIIMTIRGSGGDEEGALRAKSSTLVLLLGISVLLIPVYYFLVGDALSLLGARGKIHEYGYNYMLVITFGAVFQVMGAGLVPVIKNIGMPVYSMVMMVVGMVINIALDAYFMLGLGLGLEGIAWATCIAQAVVAAMGIGPVLKSKLGPKWYLLERKTTAELIKIGMSPFGLTMAPAIVIVFTNYQCLRYGGNAAVAVYTVMSYAAYFIYSIMQGLADGVQPLISHCTGAKDHKGLGGVLRKGLALGLALGGSFMAVFYLARYQFPIVYGVSHDVAIQCMPAMVAVAVSAPFVVVARLMSACFYAMDDGRNASILVYADPFIFTPFFLVTLPMVMGVKGIWFAYPATQVALTALALVLKSMGGGVQRTYMPNPL</sequence>
<evidence type="ECO:0000256" key="1">
    <source>
        <dbReference type="ARBA" id="ARBA00004651"/>
    </source>
</evidence>
<feature type="transmembrane region" description="Helical" evidence="6">
    <location>
        <begin position="158"/>
        <end position="182"/>
    </location>
</feature>
<dbReference type="InterPro" id="IPR002528">
    <property type="entry name" value="MATE_fam"/>
</dbReference>
<dbReference type="Pfam" id="PF01554">
    <property type="entry name" value="MatE"/>
    <property type="match status" value="2"/>
</dbReference>